<reference evidence="1" key="1">
    <citation type="submission" date="2023-04" db="EMBL/GenBank/DDBJ databases">
        <title>Draft Genome sequencing of Naganishia species isolated from polar environments using Oxford Nanopore Technology.</title>
        <authorList>
            <person name="Leo P."/>
            <person name="Venkateswaran K."/>
        </authorList>
    </citation>
    <scope>NUCLEOTIDE SEQUENCE</scope>
    <source>
        <strain evidence="1">MNA-CCFEE 5262</strain>
    </source>
</reference>
<comment type="caution">
    <text evidence="1">The sequence shown here is derived from an EMBL/GenBank/DDBJ whole genome shotgun (WGS) entry which is preliminary data.</text>
</comment>
<name>A0ACC2VHF4_9TREE</name>
<proteinExistence type="predicted"/>
<protein>
    <submittedName>
        <fullName evidence="1">Uncharacterized protein</fullName>
    </submittedName>
</protein>
<accession>A0ACC2VHF4</accession>
<dbReference type="Proteomes" id="UP001230649">
    <property type="component" value="Unassembled WGS sequence"/>
</dbReference>
<organism evidence="1 2">
    <name type="scientific">Naganishia adeliensis</name>
    <dbReference type="NCBI Taxonomy" id="92952"/>
    <lineage>
        <taxon>Eukaryota</taxon>
        <taxon>Fungi</taxon>
        <taxon>Dikarya</taxon>
        <taxon>Basidiomycota</taxon>
        <taxon>Agaricomycotina</taxon>
        <taxon>Tremellomycetes</taxon>
        <taxon>Filobasidiales</taxon>
        <taxon>Filobasidiaceae</taxon>
        <taxon>Naganishia</taxon>
    </lineage>
</organism>
<dbReference type="EMBL" id="JASBWS010000090">
    <property type="protein sequence ID" value="KAJ9098829.1"/>
    <property type="molecule type" value="Genomic_DNA"/>
</dbReference>
<evidence type="ECO:0000313" key="2">
    <source>
        <dbReference type="Proteomes" id="UP001230649"/>
    </source>
</evidence>
<keyword evidence="2" id="KW-1185">Reference proteome</keyword>
<sequence length="4018" mass="449642">MAGQDEKPAQPVAQTNAAKGAQTTGNTSTVVPPAPGVRPPGARPQATQPPNTGRPPMPNPARPPAPRPAGQVARPSMAPGATPRPGGQGMQPRPGMARPVQPHAQGRPPQPPTNGQRPTMQQARPGPLQGPNGGPGRPLNINTAAAAQQGIRPAGIRPGQGSVPGSTTSSAPASAPNSAPGTPRSSIGSNASGPGQATQPQLRRPPGSIPIRPQSGQLTPSLTAAGGGFAVGGGLATPTTQGECEAWAARLRDTSIAAELRDSADHNRDANAYVTYFGVMVPAITSLLKDGSPGVTFVKDSEEQKFRSTCLAILQRLPRNDALKTHEGTLMSTALHLLKVENEENALLCIKIIIDGFRSHKEQTEQYVQPFLDLVKQMYANTKSVVEKEFGKSAAASPARAGSGEEKAGEAMQGVETTPPQQPIQNQPQASAQASTASTHASGTPAAAGAKPPAPAPAPPQLLPHALHSPKVLTECPIAVVLIFQSFKTVMENAMKDFYPLVMESIAIQPEPQRLAYVAAKEKGIIFTGVADGIKNREMYTEVIKAQVKTMAFLAYVSRGSGNIIRQYLDIFPEACVRLLRDCPPEDVATRKELLIATRHMLSSEFRTAFVPFIDLLLNEKVLVGAGVTSKESLRPLAYSTLADLIHQVRNELSQQQLARVISVYASISHDPTFPLSIQTMCGKLIHTCLDSVCSKSEAAEAVKLLNGLMLTSVEKLKGIYRAFDRMKQAAAQEKASGGQGVEDQAGRAGYDELDWRSIERITPIVTVAYANDSLDTFVRDAKILLRSIFTTIRSLFNNLRNFKAPVANGEVLHDLFRYGVLSLRIYEGSRDAREEKDALELLSGILLAYDSHTFTEVWTYSLEFYCQQVLDYPHIVTLLQSMLSNVEVSHQTVAILLKHLMDNLENVGSQTKAEASLSLRLFKCAFMAVNSYIDVNEQVLVPHLAKLIINCFTFAAKAEDPSPYYQILRALFRSIGGGRFEALYKEVLPILEEMLETLNHLLTHSEPSKRDLFVELCLTVPVRLTNLLPHLGYLMKPLVYALNAGTDLVNQGLRTLELCIDNLTAEFLDPTMAPVLRDLMNALYNLLKPVPFDHLHSHAAVKILGKLGGRNRRFQQMPYLLEYQPSGEEIFAKLQVDGTEREFEVSKWINIAVGQLRNPSEANRAPAVDMLKQCSLLFMTEAYYAVDQEPVFVNAIKGLLEACQIPEHREDVVRHVRKLANEVFAMDIKHRRKKSPHSKRISLLSSSIVTGLVQGVADGVVYDRLQTKELLTHIVEDFIGLKDKLQEEPGMPAKEAGLPILMALFSRFATLCYEEGWSRKLAGCLGLQVLVDQEALQAKWIPDRQLEYARALFFVLRDVPKDTPRTLPEVVDLLKAIIRMGNGPVENTDKPDPRLEARFRKLVDLLVHELPSQQRIVRETTKECIQILADLKQMSIHDLIEAPAKERLLNETSGPIFNKPLRALPFGMQIGNVDAITYLLSIKPIVPAENDELLRLFHETIALADADDASLIGRVTHHGLEISLRNLRVACLRLLCAGMESTQLFTGQNGQLRSKIISVYFKHMYSPSPEIVEVAHQGLKSVLAIQTKLPKDILQTGLRPILVNLADARRLSVSGLEGLARFLELLTNYFKVEIGVKLLDHFRSLADPNMLANAAVKPYEDNQDIARMVRLVNVFRLLPSAANTFLKDLTMLVADAESKLHQSQPGPFTVNLALYFNKYPVDAVSFLMDSIGNADIVRTYLCVIRSSKAPRFAEELSKQVERLTTACFDGEEISEDALHGVQLIHELSQTSEKWLEEQRPVLLAIIKIWRILARKAHSTQQSNPYQIYDRLPGLLIGMFMRYLDSSMYVDKRLTVDFLFQLVEAFDMYAVLDKAEISNFLYSKVTTCNDIDLKRDIFAHALGVYSSPTQSLSCKINTFRYVVNPMLWIHYARLAPPNPERTADDGNKTSPPAKSAGDKPEDVAIIRPQTASIMSSNIWVPFLQRQQRKEPTNDSLTIEIVHMTSILVEFASNIVGTVRKDIIKVAWGCMGSTDPTVKSMAYLLAGRFFTVYESPENLVRKTWNGLLRVKESEARSIYRQATDVLARSLPKRDPAPPTGHAHWAVATKRFLVEEGGTTPQLVTVCELLVSNPDLFYNSRDLFVAMMANSLTKLGFVPAATADMKKLTIDIVELIFRWERRRLTGVPASTQMKNIADDSKKRPAPEGQTAIAKKQRVDAAGNATTSPTNTPSNAGGWSLPIHVRELITSYLVRLVSTSQEPISKGGLTARALTLLREILGPDGLPGVTAKLTFFQRTMLSEVTDANYVIVSNSAEVISIVCSGKDQAWIIGHLAVLSKLLESAVLSDYVPLYDILRPILEKMFECLPKADDETAPAQEISTFQQWAENIVGTLNKADKPLGARDRLQGPLFVLQCYVKARPDKLEVMNVSITKLITRLARECTSNSINTPAYENALRSVLSILGLCKPRLAELKDQRRNYLSAISHLIENSGSAQLCRYILDMLREWILGHKDNVPSSREKAGLLQKLTTWETRGDEVSKLYNDYLALLLDIFEDDSLDRSDLTNRLEGPFLLGTRCADPKLRHRFIDMLEQSLPYDIIGRLRYIMVGQNWEHVKGTYWMALATDLLIGCIQANQPASAIMEIDAKKETSEEEPSLQLDTKVLLVSLRRLLHLDHAAADAVWSKFFRECWITLPRAQQINVQRWTLGLLTKEYHMEQLEQKPNIVQTLLGGVLACGHNFLLPPFVVKYLGKTYNAWHTAIEIIGRDMELVETDELRDACADALTELYAELGEEDLFYGLWRRRCLHEETNAAIALEQNGLWPRAQEMYELAQGRVKAGVIPYTENECALWQDHWILAATKLQQWDILTDLARHEGNHDLLLECAWRLSDWGSTDREMIERTLDAVSDIATPRRKVFEAYTALIKAHTGQEKPADFLRVLDEAVQLTIRKWVSLPTQLSAAHAPLLQLFQQFVELQEAAGVFESLTLTNQQNLETRVTQDLKPIFQTWRERLPNFWDDISVWSDLLAWRQHVFSAVTKVYVPLIPSGETATYGFRGYHETAWMINRFGHVARKHQLSEVCTTALSKIYALPNIEISEAFLKLREQAMCFYQRPEKFAEGLDSISTTNLMYFAPPQKAEFLTLKGMFLAKLGSTEDANLAFAQAVQMDLNLPKAWAEWGKYNDRLFREKPMRAPEQPEPEPGKMRLPDHEWIQSYQHARMSYAANAVSCYMQAAGQYKSGKARKLLIRVLWLLSLDDASHAVSRVFEGYRGDHAIWYWITLIPQLLLSLSHREARQARNVLVKIAKSFPQALFYQLRTSKEDFILNQRQMAHAQAKRVQEMERLKRQKAAQEQAASVPPGDASGKTPVEDEPMSESQAGPGQNSEATVVKTEQVEVKSEVHAAVTQQTEETSRGPDTQSASDQKASEVTELSNGQDAAQGQAPTEGSQPAAERATSATGNDETKPAEQQQPPSSQPNSTQPNFQVPRQPQEYVDDTLNILKTAFPLLALSMEKMVDHINVRSRAPPEEDVYRFFSALLTDAISQWAQKTRIPNDDEPLPRQIREKIHVSLVNIRHDVKLQQIMHENFLAHQITFREYIRRMQRLHDRYEQGLDNRPRKEALDIGECMLSDFHHTKFDEVEIPGQYIEHVDRNDDFVKIGRFSSVLELARGFGFCFRRITIIGHNGSKHTFAIQSPSGRHCRREERLAQLFRIMNSVLSRRKESRKRNLTIHLPTAVPLTPSLRLVVNDSSYLTMQDIFDDHCKRHNILRDVPMLHFIDQFRQIYYPTQDPKADQETTEYKVARMELVEEITQKFVPENVLTNYMVRTLSDASSLWLMRKHFALQTAASMFLSHVACLSNRTPGRFHLSLKTGLMYMSEVLPSFDAAAPLHRCNEKVPFRLSPNMQHFITPTGIEGILTSSVIAMARSLSMPEFDLESCLTLFLRDEVSLWFNMHNRQSDHPLSAYANVEGWVRRTAELGFTGESPEKNDLTPITAVITTLIAQATNTQLLAQQPEQFMPYF</sequence>
<gene>
    <name evidence="1" type="ORF">QFC20_005883</name>
</gene>
<evidence type="ECO:0000313" key="1">
    <source>
        <dbReference type="EMBL" id="KAJ9098829.1"/>
    </source>
</evidence>